<dbReference type="PANTHER" id="PTHR37984:SF15">
    <property type="entry name" value="INTEGRASE CATALYTIC DOMAIN-CONTAINING PROTEIN"/>
    <property type="match status" value="1"/>
</dbReference>
<comment type="caution">
    <text evidence="2">The sequence shown here is derived from an EMBL/GenBank/DDBJ whole genome shotgun (WGS) entry which is preliminary data.</text>
</comment>
<dbReference type="PANTHER" id="PTHR37984">
    <property type="entry name" value="PROTEIN CBG26694"/>
    <property type="match status" value="1"/>
</dbReference>
<feature type="compositionally biased region" description="Basic and acidic residues" evidence="1">
    <location>
        <begin position="119"/>
        <end position="128"/>
    </location>
</feature>
<sequence>MSRNLSASFHPETDGHTERVNQIPEQYLQIYVSYHQDDWKICLPLAEFSYNNEEHSSTNKSPFFTISRGNHIFDSIHVSQDTPAENLSTKLQPVKQIFKAELYSEIKCSKNYEDRNRTVKPDFQHSEKVGLASKSIKTKNSQKDGLGPLNF</sequence>
<evidence type="ECO:0008006" key="4">
    <source>
        <dbReference type="Google" id="ProtNLM"/>
    </source>
</evidence>
<dbReference type="InterPro" id="IPR012337">
    <property type="entry name" value="RNaseH-like_sf"/>
</dbReference>
<keyword evidence="3" id="KW-1185">Reference proteome</keyword>
<evidence type="ECO:0000256" key="1">
    <source>
        <dbReference type="SAM" id="MobiDB-lite"/>
    </source>
</evidence>
<accession>A0A9Q3E8Q5</accession>
<name>A0A9Q3E8Q5_9BASI</name>
<evidence type="ECO:0000313" key="3">
    <source>
        <dbReference type="Proteomes" id="UP000765509"/>
    </source>
</evidence>
<dbReference type="Gene3D" id="3.30.420.10">
    <property type="entry name" value="Ribonuclease H-like superfamily/Ribonuclease H"/>
    <property type="match status" value="1"/>
</dbReference>
<dbReference type="OrthoDB" id="2273864at2759"/>
<reference evidence="2" key="1">
    <citation type="submission" date="2021-03" db="EMBL/GenBank/DDBJ databases">
        <title>Draft genome sequence of rust myrtle Austropuccinia psidii MF-1, a brazilian biotype.</title>
        <authorList>
            <person name="Quecine M.C."/>
            <person name="Pachon D.M.R."/>
            <person name="Bonatelli M.L."/>
            <person name="Correr F.H."/>
            <person name="Franceschini L.M."/>
            <person name="Leite T.F."/>
            <person name="Margarido G.R.A."/>
            <person name="Almeida C.A."/>
            <person name="Ferrarezi J.A."/>
            <person name="Labate C.A."/>
        </authorList>
    </citation>
    <scope>NUCLEOTIDE SEQUENCE</scope>
    <source>
        <strain evidence="2">MF-1</strain>
    </source>
</reference>
<dbReference type="InterPro" id="IPR050951">
    <property type="entry name" value="Retrovirus_Pol_polyprotein"/>
</dbReference>
<gene>
    <name evidence="2" type="ORF">O181_054370</name>
</gene>
<proteinExistence type="predicted"/>
<feature type="region of interest" description="Disordered" evidence="1">
    <location>
        <begin position="119"/>
        <end position="151"/>
    </location>
</feature>
<dbReference type="GO" id="GO:0003676">
    <property type="term" value="F:nucleic acid binding"/>
    <property type="evidence" value="ECO:0007669"/>
    <property type="project" value="InterPro"/>
</dbReference>
<dbReference type="AlphaFoldDB" id="A0A9Q3E8Q5"/>
<dbReference type="InterPro" id="IPR036397">
    <property type="entry name" value="RNaseH_sf"/>
</dbReference>
<evidence type="ECO:0000313" key="2">
    <source>
        <dbReference type="EMBL" id="MBW0514655.1"/>
    </source>
</evidence>
<organism evidence="2 3">
    <name type="scientific">Austropuccinia psidii MF-1</name>
    <dbReference type="NCBI Taxonomy" id="1389203"/>
    <lineage>
        <taxon>Eukaryota</taxon>
        <taxon>Fungi</taxon>
        <taxon>Dikarya</taxon>
        <taxon>Basidiomycota</taxon>
        <taxon>Pucciniomycotina</taxon>
        <taxon>Pucciniomycetes</taxon>
        <taxon>Pucciniales</taxon>
        <taxon>Sphaerophragmiaceae</taxon>
        <taxon>Austropuccinia</taxon>
    </lineage>
</organism>
<protein>
    <recommendedName>
        <fullName evidence="4">Integrase catalytic domain-containing protein</fullName>
    </recommendedName>
</protein>
<dbReference type="SUPFAM" id="SSF53098">
    <property type="entry name" value="Ribonuclease H-like"/>
    <property type="match status" value="1"/>
</dbReference>
<dbReference type="EMBL" id="AVOT02024146">
    <property type="protein sequence ID" value="MBW0514655.1"/>
    <property type="molecule type" value="Genomic_DNA"/>
</dbReference>
<dbReference type="Proteomes" id="UP000765509">
    <property type="component" value="Unassembled WGS sequence"/>
</dbReference>